<dbReference type="SUPFAM" id="SSF55729">
    <property type="entry name" value="Acyl-CoA N-acyltransferases (Nat)"/>
    <property type="match status" value="1"/>
</dbReference>
<evidence type="ECO:0000313" key="2">
    <source>
        <dbReference type="EMBL" id="MBM7702310.1"/>
    </source>
</evidence>
<feature type="domain" description="N-acetyltransferase" evidence="1">
    <location>
        <begin position="8"/>
        <end position="168"/>
    </location>
</feature>
<reference evidence="2 3" key="1">
    <citation type="submission" date="2021-01" db="EMBL/GenBank/DDBJ databases">
        <title>Genomic Encyclopedia of Type Strains, Phase IV (KMG-IV): sequencing the most valuable type-strain genomes for metagenomic binning, comparative biology and taxonomic classification.</title>
        <authorList>
            <person name="Goeker M."/>
        </authorList>
    </citation>
    <scope>NUCLEOTIDE SEQUENCE [LARGE SCALE GENOMIC DNA]</scope>
    <source>
        <strain evidence="2 3">DSM 104297</strain>
    </source>
</reference>
<dbReference type="PANTHER" id="PTHR43415:SF3">
    <property type="entry name" value="GNAT-FAMILY ACETYLTRANSFERASE"/>
    <property type="match status" value="1"/>
</dbReference>
<organism evidence="2 3">
    <name type="scientific">Priestia iocasae</name>
    <dbReference type="NCBI Taxonomy" id="2291674"/>
    <lineage>
        <taxon>Bacteria</taxon>
        <taxon>Bacillati</taxon>
        <taxon>Bacillota</taxon>
        <taxon>Bacilli</taxon>
        <taxon>Bacillales</taxon>
        <taxon>Bacillaceae</taxon>
        <taxon>Priestia</taxon>
    </lineage>
</organism>
<name>A0ABS2QS79_9BACI</name>
<protein>
    <submittedName>
        <fullName evidence="2">RimJ/RimL family protein N-acetyltransferase</fullName>
    </submittedName>
</protein>
<dbReference type="PROSITE" id="PS51186">
    <property type="entry name" value="GNAT"/>
    <property type="match status" value="1"/>
</dbReference>
<sequence>MNIKGKVVTLRAMEEEDQELLREMVNDPEIEKLVGGYSYPVSTNQQQNWFNSNSNSQNNIRLIIETKEDGAVGFASIVNIDWKNRTAFHGIKIANKKFRSRGIGTDTVMAVMKYAFEELQLNRLDGTIIEYNEPSRKLYCDKCGWTVEGVRRKAVFKLNEYHDELIVGVLKKDYERLIKENNYWDI</sequence>
<keyword evidence="3" id="KW-1185">Reference proteome</keyword>
<dbReference type="PANTHER" id="PTHR43415">
    <property type="entry name" value="SPERMIDINE N(1)-ACETYLTRANSFERASE"/>
    <property type="match status" value="1"/>
</dbReference>
<proteinExistence type="predicted"/>
<dbReference type="InterPro" id="IPR000182">
    <property type="entry name" value="GNAT_dom"/>
</dbReference>
<comment type="caution">
    <text evidence="2">The sequence shown here is derived from an EMBL/GenBank/DDBJ whole genome shotgun (WGS) entry which is preliminary data.</text>
</comment>
<accession>A0ABS2QS79</accession>
<dbReference type="InterPro" id="IPR016181">
    <property type="entry name" value="Acyl_CoA_acyltransferase"/>
</dbReference>
<dbReference type="Pfam" id="PF13302">
    <property type="entry name" value="Acetyltransf_3"/>
    <property type="match status" value="1"/>
</dbReference>
<dbReference type="Proteomes" id="UP000809829">
    <property type="component" value="Unassembled WGS sequence"/>
</dbReference>
<evidence type="ECO:0000313" key="3">
    <source>
        <dbReference type="Proteomes" id="UP000809829"/>
    </source>
</evidence>
<dbReference type="Gene3D" id="3.40.630.30">
    <property type="match status" value="1"/>
</dbReference>
<dbReference type="RefSeq" id="WP_205185117.1">
    <property type="nucleotide sequence ID" value="NZ_JAFBFC010000002.1"/>
</dbReference>
<gene>
    <name evidence="2" type="ORF">JOC83_001144</name>
</gene>
<dbReference type="EMBL" id="JAFBFC010000002">
    <property type="protein sequence ID" value="MBM7702310.1"/>
    <property type="molecule type" value="Genomic_DNA"/>
</dbReference>
<evidence type="ECO:0000259" key="1">
    <source>
        <dbReference type="PROSITE" id="PS51186"/>
    </source>
</evidence>